<evidence type="ECO:0000256" key="3">
    <source>
        <dbReference type="ARBA" id="ARBA00022729"/>
    </source>
</evidence>
<evidence type="ECO:0000256" key="1">
    <source>
        <dbReference type="ARBA" id="ARBA00004613"/>
    </source>
</evidence>
<evidence type="ECO:0000256" key="6">
    <source>
        <dbReference type="ARBA" id="ARBA00023157"/>
    </source>
</evidence>
<dbReference type="PROSITE" id="PS51406">
    <property type="entry name" value="FIBRINOGEN_C_2"/>
    <property type="match status" value="1"/>
</dbReference>
<comment type="caution">
    <text evidence="12">The sequence shown here is derived from an EMBL/GenBank/DDBJ whole genome shotgun (WGS) entry which is preliminary data.</text>
</comment>
<dbReference type="GO" id="GO:0042730">
    <property type="term" value="P:fibrinolysis"/>
    <property type="evidence" value="ECO:0007669"/>
    <property type="project" value="TreeGrafter"/>
</dbReference>
<evidence type="ECO:0000256" key="8">
    <source>
        <dbReference type="ARBA" id="ARBA00049639"/>
    </source>
</evidence>
<dbReference type="STRING" id="623744.A0A553N5M0"/>
<name>A0A553N5M0_9TELE</name>
<dbReference type="InterPro" id="IPR036056">
    <property type="entry name" value="Fibrinogen-like_C"/>
</dbReference>
<evidence type="ECO:0000256" key="4">
    <source>
        <dbReference type="ARBA" id="ARBA00023054"/>
    </source>
</evidence>
<evidence type="ECO:0000256" key="7">
    <source>
        <dbReference type="ARBA" id="ARBA00039489"/>
    </source>
</evidence>
<evidence type="ECO:0000256" key="5">
    <source>
        <dbReference type="ARBA" id="ARBA00023130"/>
    </source>
</evidence>
<dbReference type="EMBL" id="SRMA01027027">
    <property type="protein sequence ID" value="TRY60724.1"/>
    <property type="molecule type" value="Genomic_DNA"/>
</dbReference>
<sequence>MPFLLIVWLFFALGSSDSAHGECHEDMKHLRMELKSLQLRHTKQQDLIQRLMNLKQIEDHSLKQDSSSDVGDHLHMDCAEIFKNSSMKSGFYLVQPLGSSTEVRVYCDMTEGGGWTVFQRRSDGSQSFDRDWNDYKKGFGDLNSRDGEFWLGNDNLHFFTSQVYRNFKVANEEVMHYQLQFGEYTGNAGDALSGSYHPEVQWWASHQGMKCHSTNLNGFYHRGPYSAETDDGIVWYPWHGWWYSLKAVQMKIRPAGFEPNVV</sequence>
<evidence type="ECO:0000313" key="12">
    <source>
        <dbReference type="EMBL" id="TRY60724.1"/>
    </source>
</evidence>
<gene>
    <name evidence="12" type="ORF">DNTS_029053</name>
</gene>
<dbReference type="AlphaFoldDB" id="A0A553N5M0"/>
<keyword evidence="3 10" id="KW-0732">Signal</keyword>
<dbReference type="GO" id="GO:0034116">
    <property type="term" value="P:positive regulation of heterotypic cell-cell adhesion"/>
    <property type="evidence" value="ECO:0007669"/>
    <property type="project" value="TreeGrafter"/>
</dbReference>
<protein>
    <recommendedName>
        <fullName evidence="7">Fibrinogen-like protein 1</fullName>
    </recommendedName>
</protein>
<dbReference type="GO" id="GO:0030674">
    <property type="term" value="F:protein-macromolecule adaptor activity"/>
    <property type="evidence" value="ECO:0007669"/>
    <property type="project" value="TreeGrafter"/>
</dbReference>
<keyword evidence="13" id="KW-1185">Reference proteome</keyword>
<accession>A0A553N5M0</accession>
<dbReference type="InterPro" id="IPR014716">
    <property type="entry name" value="Fibrinogen_a/b/g_C_1"/>
</dbReference>
<evidence type="ECO:0000259" key="11">
    <source>
        <dbReference type="PROSITE" id="PS51406"/>
    </source>
</evidence>
<dbReference type="GO" id="GO:0005577">
    <property type="term" value="C:fibrinogen complex"/>
    <property type="evidence" value="ECO:0007669"/>
    <property type="project" value="TreeGrafter"/>
</dbReference>
<dbReference type="PANTHER" id="PTHR47221">
    <property type="entry name" value="FIBRINOGEN ALPHA CHAIN"/>
    <property type="match status" value="1"/>
</dbReference>
<keyword evidence="5" id="KW-1064">Adaptive immunity</keyword>
<evidence type="ECO:0000256" key="9">
    <source>
        <dbReference type="ARBA" id="ARBA00049681"/>
    </source>
</evidence>
<keyword evidence="6" id="KW-1015">Disulfide bond</keyword>
<dbReference type="GO" id="GO:0005201">
    <property type="term" value="F:extracellular matrix structural constituent"/>
    <property type="evidence" value="ECO:0007669"/>
    <property type="project" value="TreeGrafter"/>
</dbReference>
<dbReference type="CDD" id="cd00087">
    <property type="entry name" value="FReD"/>
    <property type="match status" value="1"/>
</dbReference>
<reference evidence="12 13" key="1">
    <citation type="journal article" date="2019" name="Sci. Data">
        <title>Hybrid genome assembly and annotation of Danionella translucida.</title>
        <authorList>
            <person name="Kadobianskyi M."/>
            <person name="Schulze L."/>
            <person name="Schuelke M."/>
            <person name="Judkewitz B."/>
        </authorList>
    </citation>
    <scope>NUCLEOTIDE SEQUENCE [LARGE SCALE GENOMIC DNA]</scope>
    <source>
        <strain evidence="13">Bolton</strain>
        <tissue evidence="12">Whole-body</tissue>
    </source>
</reference>
<comment type="subunit">
    <text evidence="9">Homodimer. Interacts (via the Fibrinogen C-terminal domain) with LAG3 (via Ig-like domains 1 and 2).</text>
</comment>
<dbReference type="GO" id="GO:0070527">
    <property type="term" value="P:platelet aggregation"/>
    <property type="evidence" value="ECO:0007669"/>
    <property type="project" value="TreeGrafter"/>
</dbReference>
<comment type="subcellular location">
    <subcellularLocation>
        <location evidence="1">Secreted</location>
    </subcellularLocation>
</comment>
<feature type="chain" id="PRO_5022167112" description="Fibrinogen-like protein 1" evidence="10">
    <location>
        <begin position="19"/>
        <end position="262"/>
    </location>
</feature>
<dbReference type="PANTHER" id="PTHR47221:SF8">
    <property type="entry name" value="FIBRINOGEN LIKE 1A"/>
    <property type="match status" value="1"/>
</dbReference>
<dbReference type="GO" id="GO:0072377">
    <property type="term" value="P:blood coagulation, common pathway"/>
    <property type="evidence" value="ECO:0007669"/>
    <property type="project" value="TreeGrafter"/>
</dbReference>
<dbReference type="InterPro" id="IPR037579">
    <property type="entry name" value="FIB_ANG-like"/>
</dbReference>
<keyword evidence="2" id="KW-0964">Secreted</keyword>
<feature type="signal peptide" evidence="10">
    <location>
        <begin position="1"/>
        <end position="18"/>
    </location>
</feature>
<evidence type="ECO:0000256" key="10">
    <source>
        <dbReference type="SAM" id="SignalP"/>
    </source>
</evidence>
<dbReference type="SMART" id="SM00186">
    <property type="entry name" value="FBG"/>
    <property type="match status" value="1"/>
</dbReference>
<dbReference type="Proteomes" id="UP000316079">
    <property type="component" value="Unassembled WGS sequence"/>
</dbReference>
<feature type="domain" description="Fibrinogen C-terminal" evidence="11">
    <location>
        <begin position="69"/>
        <end position="256"/>
    </location>
</feature>
<dbReference type="GO" id="GO:0002250">
    <property type="term" value="P:adaptive immune response"/>
    <property type="evidence" value="ECO:0007669"/>
    <property type="project" value="UniProtKB-KW"/>
</dbReference>
<keyword evidence="4" id="KW-0175">Coiled coil</keyword>
<evidence type="ECO:0000256" key="2">
    <source>
        <dbReference type="ARBA" id="ARBA00022525"/>
    </source>
</evidence>
<dbReference type="InterPro" id="IPR002181">
    <property type="entry name" value="Fibrinogen_a/b/g_C_dom"/>
</dbReference>
<evidence type="ECO:0000313" key="13">
    <source>
        <dbReference type="Proteomes" id="UP000316079"/>
    </source>
</evidence>
<comment type="function">
    <text evidence="8">Immune suppressive molecule that inhibits antigen-specific T-cell activation by acting as a major ligand of LAG3. Responsible for LAG3 T-cell inhibitory function. Binds LAG3 independently from MHC class II (MHC-II). Secreted by, and promotes growth of, hepatocytes.</text>
</comment>
<proteinExistence type="predicted"/>
<keyword evidence="5" id="KW-0391">Immunity</keyword>
<dbReference type="NCBIfam" id="NF040941">
    <property type="entry name" value="GGGWT_bact"/>
    <property type="match status" value="1"/>
</dbReference>
<dbReference type="OrthoDB" id="7725475at2759"/>
<dbReference type="Pfam" id="PF00147">
    <property type="entry name" value="Fibrinogen_C"/>
    <property type="match status" value="2"/>
</dbReference>
<dbReference type="Gene3D" id="3.90.215.10">
    <property type="entry name" value="Gamma Fibrinogen, chain A, domain 1"/>
    <property type="match status" value="2"/>
</dbReference>
<dbReference type="SUPFAM" id="SSF56496">
    <property type="entry name" value="Fibrinogen C-terminal domain-like"/>
    <property type="match status" value="1"/>
</dbReference>
<organism evidence="12 13">
    <name type="scientific">Danionella cerebrum</name>
    <dbReference type="NCBI Taxonomy" id="2873325"/>
    <lineage>
        <taxon>Eukaryota</taxon>
        <taxon>Metazoa</taxon>
        <taxon>Chordata</taxon>
        <taxon>Craniata</taxon>
        <taxon>Vertebrata</taxon>
        <taxon>Euteleostomi</taxon>
        <taxon>Actinopterygii</taxon>
        <taxon>Neopterygii</taxon>
        <taxon>Teleostei</taxon>
        <taxon>Ostariophysi</taxon>
        <taxon>Cypriniformes</taxon>
        <taxon>Danionidae</taxon>
        <taxon>Danioninae</taxon>
        <taxon>Danionella</taxon>
    </lineage>
</organism>